<evidence type="ECO:0000313" key="10">
    <source>
        <dbReference type="EMBL" id="MBP2417491.1"/>
    </source>
</evidence>
<dbReference type="PANTHER" id="PTHR42709:SF6">
    <property type="entry name" value="UNDECAPRENYL PHOSPHATE TRANSPORTER A"/>
    <property type="match status" value="1"/>
</dbReference>
<dbReference type="InterPro" id="IPR032816">
    <property type="entry name" value="VTT_dom"/>
</dbReference>
<gene>
    <name evidence="10" type="ORF">JOF54_002413</name>
</gene>
<proteinExistence type="inferred from homology"/>
<feature type="domain" description="VTT" evidence="9">
    <location>
        <begin position="7"/>
        <end position="114"/>
    </location>
</feature>
<keyword evidence="6 8" id="KW-0472">Membrane</keyword>
<dbReference type="Pfam" id="PF09335">
    <property type="entry name" value="VTT_dom"/>
    <property type="match status" value="1"/>
</dbReference>
<reference evidence="10 11" key="1">
    <citation type="submission" date="2021-03" db="EMBL/GenBank/DDBJ databases">
        <title>Sequencing the genomes of 1000 actinobacteria strains.</title>
        <authorList>
            <person name="Klenk H.-P."/>
        </authorList>
    </citation>
    <scope>NUCLEOTIDE SEQUENCE [LARGE SCALE GENOMIC DNA]</scope>
    <source>
        <strain evidence="10 11">DSM 12936</strain>
    </source>
</reference>
<protein>
    <submittedName>
        <fullName evidence="10">Membrane protein DedA with SNARE-associated domain</fullName>
    </submittedName>
</protein>
<evidence type="ECO:0000256" key="7">
    <source>
        <dbReference type="SAM" id="MobiDB-lite"/>
    </source>
</evidence>
<dbReference type="PANTHER" id="PTHR42709">
    <property type="entry name" value="ALKALINE PHOSPHATASE LIKE PROTEIN"/>
    <property type="match status" value="1"/>
</dbReference>
<keyword evidence="4 8" id="KW-0812">Transmembrane</keyword>
<evidence type="ECO:0000256" key="6">
    <source>
        <dbReference type="ARBA" id="ARBA00023136"/>
    </source>
</evidence>
<feature type="transmembrane region" description="Helical" evidence="8">
    <location>
        <begin position="96"/>
        <end position="122"/>
    </location>
</feature>
<evidence type="ECO:0000256" key="3">
    <source>
        <dbReference type="ARBA" id="ARBA00022475"/>
    </source>
</evidence>
<accession>A0ABS4Z8W5</accession>
<sequence length="177" mass="19084">MAMDFLAGWPYPLALATLFVVVLLRAGATYALGRGAHAGAGRTRLARLVRRPGFRRAERLVTRWGAPVVTASFLTVGVQTLVNLAAGLARMPLRRYLPALVVGGAIWAFIYATVWTAGLAAWRRLWELSPVTAIVVGTAAVLALAGYVVRQARRRAEEPDDDAAADEGELAAHDRRP</sequence>
<dbReference type="InterPro" id="IPR051311">
    <property type="entry name" value="DedA_domain"/>
</dbReference>
<organism evidence="10 11">
    <name type="scientific">Microlunatus capsulatus</name>
    <dbReference type="NCBI Taxonomy" id="99117"/>
    <lineage>
        <taxon>Bacteria</taxon>
        <taxon>Bacillati</taxon>
        <taxon>Actinomycetota</taxon>
        <taxon>Actinomycetes</taxon>
        <taxon>Propionibacteriales</taxon>
        <taxon>Propionibacteriaceae</taxon>
        <taxon>Microlunatus</taxon>
    </lineage>
</organism>
<keyword evidence="5 8" id="KW-1133">Transmembrane helix</keyword>
<evidence type="ECO:0000259" key="9">
    <source>
        <dbReference type="Pfam" id="PF09335"/>
    </source>
</evidence>
<keyword evidence="3" id="KW-1003">Cell membrane</keyword>
<evidence type="ECO:0000256" key="8">
    <source>
        <dbReference type="SAM" id="Phobius"/>
    </source>
</evidence>
<dbReference type="EMBL" id="JAGIOB010000001">
    <property type="protein sequence ID" value="MBP2417491.1"/>
    <property type="molecule type" value="Genomic_DNA"/>
</dbReference>
<evidence type="ECO:0000256" key="2">
    <source>
        <dbReference type="ARBA" id="ARBA00010792"/>
    </source>
</evidence>
<feature type="compositionally biased region" description="Acidic residues" evidence="7">
    <location>
        <begin position="158"/>
        <end position="169"/>
    </location>
</feature>
<comment type="similarity">
    <text evidence="2">Belongs to the DedA family.</text>
</comment>
<evidence type="ECO:0000256" key="1">
    <source>
        <dbReference type="ARBA" id="ARBA00004651"/>
    </source>
</evidence>
<dbReference type="Proteomes" id="UP000758168">
    <property type="component" value="Unassembled WGS sequence"/>
</dbReference>
<evidence type="ECO:0000313" key="11">
    <source>
        <dbReference type="Proteomes" id="UP000758168"/>
    </source>
</evidence>
<feature type="transmembrane region" description="Helical" evidence="8">
    <location>
        <begin position="128"/>
        <end position="149"/>
    </location>
</feature>
<evidence type="ECO:0000256" key="4">
    <source>
        <dbReference type="ARBA" id="ARBA00022692"/>
    </source>
</evidence>
<keyword evidence="11" id="KW-1185">Reference proteome</keyword>
<evidence type="ECO:0000256" key="5">
    <source>
        <dbReference type="ARBA" id="ARBA00022989"/>
    </source>
</evidence>
<feature type="region of interest" description="Disordered" evidence="7">
    <location>
        <begin position="156"/>
        <end position="177"/>
    </location>
</feature>
<comment type="subcellular location">
    <subcellularLocation>
        <location evidence="1">Cell membrane</location>
        <topology evidence="1">Multi-pass membrane protein</topology>
    </subcellularLocation>
</comment>
<comment type="caution">
    <text evidence="10">The sequence shown here is derived from an EMBL/GenBank/DDBJ whole genome shotgun (WGS) entry which is preliminary data.</text>
</comment>
<feature type="transmembrane region" description="Helical" evidence="8">
    <location>
        <begin position="64"/>
        <end position="84"/>
    </location>
</feature>
<name>A0ABS4Z8W5_9ACTN</name>